<evidence type="ECO:0000313" key="1">
    <source>
        <dbReference type="EMBL" id="GJE77307.1"/>
    </source>
</evidence>
<protein>
    <submittedName>
        <fullName evidence="1">Uncharacterized protein</fullName>
    </submittedName>
</protein>
<gene>
    <name evidence="1" type="ORF">BGCPKDLD_3910</name>
</gene>
<sequence>MPQTDEETLQRICEEVQGEMGVSLQGAVFTGFAKAVARRYAETVGAGGWQPRLVGAEMLGTDRKSDVTINVPTALCWLQFRPEVTTGTDEDTRPGLGFTLVAYPESRGEWPCGVIPRTEAARLYNMLAEFLARNPAPVA</sequence>
<dbReference type="EMBL" id="BPRE01000013">
    <property type="protein sequence ID" value="GJE77307.1"/>
    <property type="molecule type" value="Genomic_DNA"/>
</dbReference>
<organism evidence="1 2">
    <name type="scientific">Methylorubrum suomiense</name>
    <dbReference type="NCBI Taxonomy" id="144191"/>
    <lineage>
        <taxon>Bacteria</taxon>
        <taxon>Pseudomonadati</taxon>
        <taxon>Pseudomonadota</taxon>
        <taxon>Alphaproteobacteria</taxon>
        <taxon>Hyphomicrobiales</taxon>
        <taxon>Methylobacteriaceae</taxon>
        <taxon>Methylorubrum</taxon>
    </lineage>
</organism>
<reference evidence="1" key="1">
    <citation type="journal article" date="2021" name="Front. Microbiol.">
        <title>Comprehensive Comparative Genomics and Phenotyping of Methylobacterium Species.</title>
        <authorList>
            <person name="Alessa O."/>
            <person name="Ogura Y."/>
            <person name="Fujitani Y."/>
            <person name="Takami H."/>
            <person name="Hayashi T."/>
            <person name="Sahin N."/>
            <person name="Tani A."/>
        </authorList>
    </citation>
    <scope>NUCLEOTIDE SEQUENCE</scope>
    <source>
        <strain evidence="1">DSM 14458</strain>
    </source>
</reference>
<evidence type="ECO:0000313" key="2">
    <source>
        <dbReference type="Proteomes" id="UP001055093"/>
    </source>
</evidence>
<accession>A0ABQ4UYL5</accession>
<name>A0ABQ4UYL5_9HYPH</name>
<comment type="caution">
    <text evidence="1">The sequence shown here is derived from an EMBL/GenBank/DDBJ whole genome shotgun (WGS) entry which is preliminary data.</text>
</comment>
<dbReference type="Proteomes" id="UP001055093">
    <property type="component" value="Unassembled WGS sequence"/>
</dbReference>
<dbReference type="RefSeq" id="WP_238308424.1">
    <property type="nucleotide sequence ID" value="NZ_BPRE01000013.1"/>
</dbReference>
<keyword evidence="2" id="KW-1185">Reference proteome</keyword>
<proteinExistence type="predicted"/>
<reference evidence="1" key="2">
    <citation type="submission" date="2021-08" db="EMBL/GenBank/DDBJ databases">
        <authorList>
            <person name="Tani A."/>
            <person name="Ola A."/>
            <person name="Ogura Y."/>
            <person name="Katsura K."/>
            <person name="Hayashi T."/>
        </authorList>
    </citation>
    <scope>NUCLEOTIDE SEQUENCE</scope>
    <source>
        <strain evidence="1">DSM 14458</strain>
    </source>
</reference>